<dbReference type="InterPro" id="IPR050951">
    <property type="entry name" value="Retrovirus_Pol_polyprotein"/>
</dbReference>
<keyword evidence="1" id="KW-0812">Transmembrane</keyword>
<evidence type="ECO:0000313" key="4">
    <source>
        <dbReference type="RefSeq" id="XP_033241581.1"/>
    </source>
</evidence>
<feature type="domain" description="Integrase catalytic" evidence="2">
    <location>
        <begin position="1"/>
        <end position="105"/>
    </location>
</feature>
<dbReference type="InterPro" id="IPR001584">
    <property type="entry name" value="Integrase_cat-core"/>
</dbReference>
<accession>A0A6I8WDS2</accession>
<evidence type="ECO:0000313" key="3">
    <source>
        <dbReference type="Proteomes" id="UP000001819"/>
    </source>
</evidence>
<gene>
    <name evidence="4" type="primary">LOC117185553</name>
</gene>
<evidence type="ECO:0000256" key="1">
    <source>
        <dbReference type="SAM" id="Phobius"/>
    </source>
</evidence>
<dbReference type="PANTHER" id="PTHR37984">
    <property type="entry name" value="PROTEIN CBG26694"/>
    <property type="match status" value="1"/>
</dbReference>
<evidence type="ECO:0000259" key="2">
    <source>
        <dbReference type="PROSITE" id="PS50994"/>
    </source>
</evidence>
<dbReference type="InterPro" id="IPR009882">
    <property type="entry name" value="Gypsy"/>
</dbReference>
<dbReference type="GO" id="GO:0015074">
    <property type="term" value="P:DNA integration"/>
    <property type="evidence" value="ECO:0007669"/>
    <property type="project" value="InterPro"/>
</dbReference>
<dbReference type="InterPro" id="IPR012337">
    <property type="entry name" value="RNaseH-like_sf"/>
</dbReference>
<dbReference type="InParanoid" id="A0A6I8WDS2"/>
<keyword evidence="3" id="KW-1185">Reference proteome</keyword>
<feature type="transmembrane region" description="Helical" evidence="1">
    <location>
        <begin position="567"/>
        <end position="588"/>
    </location>
</feature>
<dbReference type="Pfam" id="PF07253">
    <property type="entry name" value="Gypsy"/>
    <property type="match status" value="1"/>
</dbReference>
<name>A0A6I8WDS2_DROPS</name>
<dbReference type="Proteomes" id="UP000001819">
    <property type="component" value="Unplaced"/>
</dbReference>
<keyword evidence="1" id="KW-0472">Membrane</keyword>
<dbReference type="InterPro" id="IPR036397">
    <property type="entry name" value="RNaseH_sf"/>
</dbReference>
<protein>
    <recommendedName>
        <fullName evidence="2">Integrase catalytic domain-containing protein</fullName>
    </recommendedName>
</protein>
<dbReference type="KEGG" id="dpo:117185553"/>
<dbReference type="Gene3D" id="3.30.420.10">
    <property type="entry name" value="Ribonuclease H-like superfamily/Ribonuclease H"/>
    <property type="match status" value="1"/>
</dbReference>
<dbReference type="SUPFAM" id="SSF53098">
    <property type="entry name" value="Ribonuclease H-like"/>
    <property type="match status" value="1"/>
</dbReference>
<organism evidence="3 4">
    <name type="scientific">Drosophila pseudoobscura pseudoobscura</name>
    <name type="common">Fruit fly</name>
    <dbReference type="NCBI Taxonomy" id="46245"/>
    <lineage>
        <taxon>Eukaryota</taxon>
        <taxon>Metazoa</taxon>
        <taxon>Ecdysozoa</taxon>
        <taxon>Arthropoda</taxon>
        <taxon>Hexapoda</taxon>
        <taxon>Insecta</taxon>
        <taxon>Pterygota</taxon>
        <taxon>Neoptera</taxon>
        <taxon>Endopterygota</taxon>
        <taxon>Diptera</taxon>
        <taxon>Brachycera</taxon>
        <taxon>Muscomorpha</taxon>
        <taxon>Ephydroidea</taxon>
        <taxon>Drosophilidae</taxon>
        <taxon>Drosophila</taxon>
        <taxon>Sophophora</taxon>
    </lineage>
</organism>
<dbReference type="GO" id="GO:0003676">
    <property type="term" value="F:nucleic acid binding"/>
    <property type="evidence" value="ECO:0007669"/>
    <property type="project" value="InterPro"/>
</dbReference>
<dbReference type="RefSeq" id="XP_033241581.1">
    <property type="nucleotide sequence ID" value="XM_033385690.1"/>
</dbReference>
<dbReference type="AlphaFoldDB" id="A0A6I8WDS2"/>
<dbReference type="PROSITE" id="PS50994">
    <property type="entry name" value="INTEGRASE"/>
    <property type="match status" value="1"/>
</dbReference>
<reference evidence="4" key="1">
    <citation type="submission" date="2025-08" db="UniProtKB">
        <authorList>
            <consortium name="RefSeq"/>
        </authorList>
    </citation>
    <scope>IDENTIFICATION</scope>
    <source>
        <strain evidence="4">MV-25-SWS-2005</strain>
        <tissue evidence="4">Whole body</tissue>
    </source>
</reference>
<dbReference type="PANTHER" id="PTHR37984:SF5">
    <property type="entry name" value="PROTEIN NYNRIN-LIKE"/>
    <property type="match status" value="1"/>
</dbReference>
<keyword evidence="1" id="KW-1133">Transmembrane helix</keyword>
<sequence>MEILQHFPLATSLMTDNEPSFTSAQFRSFIQRSNLTIYYADPRHSTSNGQVERVHSTLTEIARCIKDELNLTDYSEIIIRAALKYNLTIHSTTNQMPYDILYNKTEHKHNPILLKEAQTKMLKIHNKDRREKDYKIGEVVYEKKFGERNKLQSRYKKQKMYANILILTFVILTTAEVIDYTHSDYLLLKDDRDVYTYETYAELFHITNLSFYREIIDKESKYVNKSINSDDEWEISMDLSLLKLMISELVPKRKERGINELGTIWKWIAGSPDHDDFLKIQNKVNELTENNNKQFVINSKFFKEIELLSNSLKNVVFNEETILRKHRLKLITFDLLNLVDTITLLKVNIFNTKILNKNEIEDIYKHEKHNVELSDLLDIATVKIIRNADLIIIYIKYPQIKDICKFYHARAISQNDGMLVISEKVCECKEKYYLMNNFKSETFNNYAQINLKSTCFTNLLNGFKANCTKKREKNKEIDIIQDGAILVSGKNIVDNTTLLGSYLLIFNNTIVINNITHINDKGKILKYISHHRYSDFELVDYIQSNDKQFSFDNVNILNPLITLGNTALPLTTLFLIILILLMLFYFGYKLTKFVLIKSIRIPSEEIVESNIQILSEEIRALSELQNVSGRNI</sequence>
<proteinExistence type="predicted"/>